<evidence type="ECO:0000256" key="1">
    <source>
        <dbReference type="ARBA" id="ARBA00022679"/>
    </source>
</evidence>
<dbReference type="CDD" id="cd05563">
    <property type="entry name" value="PTS_IIB_ascorbate"/>
    <property type="match status" value="1"/>
</dbReference>
<keyword evidence="4" id="KW-1185">Reference proteome</keyword>
<sequence>MKLAAVCQSGLGTSFMVQMNIQNTLEAEGLNLEDFELSHMDVGSATPDAADYFFIESTLETALSNLPKEKIVLLNSIIDADETKRKLNEILDKNNILHTEEQSKG</sequence>
<dbReference type="InterPro" id="IPR013011">
    <property type="entry name" value="PTS_EIIB_2"/>
</dbReference>
<dbReference type="InterPro" id="IPR036095">
    <property type="entry name" value="PTS_EIIB-like_sf"/>
</dbReference>
<protein>
    <submittedName>
        <fullName evidence="3">PTS sugar transporter subunit IIB</fullName>
    </submittedName>
</protein>
<reference evidence="3 4" key="1">
    <citation type="journal article" date="2019" name="Syst. Appl. Microbiol.">
        <title>Oenococcus sicerae sp. nov., isolated from French cider.</title>
        <authorList>
            <person name="Cousin F.J."/>
            <person name="Le Guellec R."/>
            <person name="Chagnot C."/>
            <person name="Goux D."/>
            <person name="Dalmasso M."/>
            <person name="Laplace J.M."/>
            <person name="Cretenet M."/>
        </authorList>
    </citation>
    <scope>NUCLEOTIDE SEQUENCE [LARGE SCALE GENOMIC DNA]</scope>
    <source>
        <strain evidence="3 4">UCMA 15228</strain>
    </source>
</reference>
<evidence type="ECO:0000313" key="3">
    <source>
        <dbReference type="EMBL" id="QAS69286.1"/>
    </source>
</evidence>
<dbReference type="Pfam" id="PF02302">
    <property type="entry name" value="PTS_IIB"/>
    <property type="match status" value="1"/>
</dbReference>
<accession>A0ABX5QKI7</accession>
<keyword evidence="1" id="KW-0808">Transferase</keyword>
<dbReference type="InterPro" id="IPR003501">
    <property type="entry name" value="PTS_EIIB_2/3"/>
</dbReference>
<evidence type="ECO:0000313" key="4">
    <source>
        <dbReference type="Proteomes" id="UP000286907"/>
    </source>
</evidence>
<dbReference type="Proteomes" id="UP000286907">
    <property type="component" value="Chromosome"/>
</dbReference>
<gene>
    <name evidence="3" type="ORF">DLJ48_01465</name>
</gene>
<dbReference type="RefSeq" id="WP_128685264.1">
    <property type="nucleotide sequence ID" value="NZ_CP029684.2"/>
</dbReference>
<dbReference type="EMBL" id="CP029684">
    <property type="protein sequence ID" value="QAS69286.1"/>
    <property type="molecule type" value="Genomic_DNA"/>
</dbReference>
<dbReference type="Gene3D" id="3.40.50.2300">
    <property type="match status" value="1"/>
</dbReference>
<proteinExistence type="predicted"/>
<dbReference type="PROSITE" id="PS51099">
    <property type="entry name" value="PTS_EIIB_TYPE_2"/>
    <property type="match status" value="1"/>
</dbReference>
<evidence type="ECO:0000259" key="2">
    <source>
        <dbReference type="PROSITE" id="PS51099"/>
    </source>
</evidence>
<organism evidence="3 4">
    <name type="scientific">Oenococcus sicerae</name>
    <dbReference type="NCBI Taxonomy" id="2203724"/>
    <lineage>
        <taxon>Bacteria</taxon>
        <taxon>Bacillati</taxon>
        <taxon>Bacillota</taxon>
        <taxon>Bacilli</taxon>
        <taxon>Lactobacillales</taxon>
        <taxon>Lactobacillaceae</taxon>
        <taxon>Oenococcus</taxon>
    </lineage>
</organism>
<keyword evidence="3" id="KW-0813">Transport</keyword>
<keyword evidence="3" id="KW-0762">Sugar transport</keyword>
<name>A0ABX5QKI7_9LACO</name>
<feature type="domain" description="PTS EIIB type-2" evidence="2">
    <location>
        <begin position="1"/>
        <end position="95"/>
    </location>
</feature>
<dbReference type="SUPFAM" id="SSF52794">
    <property type="entry name" value="PTS system IIB component-like"/>
    <property type="match status" value="1"/>
</dbReference>